<dbReference type="Pfam" id="PF13036">
    <property type="entry name" value="LpoB"/>
    <property type="match status" value="1"/>
</dbReference>
<evidence type="ECO:0000313" key="1">
    <source>
        <dbReference type="EMBL" id="AMA64674.1"/>
    </source>
</evidence>
<gene>
    <name evidence="1" type="primary">lpoB</name>
    <name evidence="1" type="ORF">AUT07_00081</name>
</gene>
<reference evidence="1 2" key="1">
    <citation type="submission" date="2016-01" db="EMBL/GenBank/DDBJ databases">
        <title>Genome sequence of Ca. Arsenophonus lipopteni, the exclusive symbiont of a blood sucking fly Lipoptena cervi (Diptera: Hippoboscidae).</title>
        <authorList>
            <person name="Novakova E."/>
            <person name="Hypsa V."/>
            <person name="Nguyen P."/>
            <person name="Husnik F."/>
            <person name="Darby A.C."/>
        </authorList>
    </citation>
    <scope>NUCLEOTIDE SEQUENCE [LARGE SCALE GENOMIC DNA]</scope>
    <source>
        <strain evidence="1 2">CB</strain>
    </source>
</reference>
<name>A0A0X9VDN5_9GAMM</name>
<dbReference type="STRING" id="634113.AUT07_00081"/>
<sequence>MRCIVQVIIISYMLISCSLITKKQLIPITKTVNRENKAIMSMPETVPKIPELKTIDWIKVLIPLSNQLIKSQIVQSNKVLLIDSIQNNTNTSIQSMKIIDAIIEIFNKKNIFKLVPQNMVANARQSLGLSQEDNLIMRSKIIGLARYMHADYVLYLIISDNKKYKEIKMQLIETQTGEIFWSGINKIE</sequence>
<dbReference type="GO" id="GO:0031241">
    <property type="term" value="C:periplasmic side of cell outer membrane"/>
    <property type="evidence" value="ECO:0007669"/>
    <property type="project" value="TreeGrafter"/>
</dbReference>
<protein>
    <submittedName>
        <fullName evidence="1">Penicillin-binding protein activator LpoB</fullName>
    </submittedName>
</protein>
<dbReference type="InterPro" id="IPR014094">
    <property type="entry name" value="LpoB"/>
</dbReference>
<evidence type="ECO:0000313" key="2">
    <source>
        <dbReference type="Proteomes" id="UP000069926"/>
    </source>
</evidence>
<dbReference type="Proteomes" id="UP000069926">
    <property type="component" value="Chromosome"/>
</dbReference>
<dbReference type="EMBL" id="CP013920">
    <property type="protein sequence ID" value="AMA64674.1"/>
    <property type="molecule type" value="Genomic_DNA"/>
</dbReference>
<dbReference type="PROSITE" id="PS51257">
    <property type="entry name" value="PROKAR_LIPOPROTEIN"/>
    <property type="match status" value="1"/>
</dbReference>
<keyword evidence="2" id="KW-1185">Reference proteome</keyword>
<dbReference type="OrthoDB" id="6466283at2"/>
<dbReference type="PANTHER" id="PTHR40593:SF1">
    <property type="entry name" value="PENICILLIN-BINDING PROTEIN ACTIVATOR LPOB"/>
    <property type="match status" value="1"/>
</dbReference>
<dbReference type="PANTHER" id="PTHR40593">
    <property type="entry name" value="PENICILLIN-BINDING PROTEIN ACTIVATOR LPOB"/>
    <property type="match status" value="1"/>
</dbReference>
<dbReference type="AlphaFoldDB" id="A0A0X9VDN5"/>
<organism evidence="1 2">
    <name type="scientific">Candidatus Arsenophonus lipoptenae</name>
    <dbReference type="NCBI Taxonomy" id="634113"/>
    <lineage>
        <taxon>Bacteria</taxon>
        <taxon>Pseudomonadati</taxon>
        <taxon>Pseudomonadota</taxon>
        <taxon>Gammaproteobacteria</taxon>
        <taxon>Enterobacterales</taxon>
        <taxon>Morganellaceae</taxon>
        <taxon>Arsenophonus</taxon>
    </lineage>
</organism>
<proteinExistence type="predicted"/>
<dbReference type="GO" id="GO:0009252">
    <property type="term" value="P:peptidoglycan biosynthetic process"/>
    <property type="evidence" value="ECO:0007669"/>
    <property type="project" value="TreeGrafter"/>
</dbReference>
<dbReference type="RefSeq" id="WP_066282688.1">
    <property type="nucleotide sequence ID" value="NZ_CP013920.1"/>
</dbReference>
<dbReference type="GO" id="GO:0030234">
    <property type="term" value="F:enzyme regulator activity"/>
    <property type="evidence" value="ECO:0007669"/>
    <property type="project" value="TreeGrafter"/>
</dbReference>
<dbReference type="Gene3D" id="3.40.50.10610">
    <property type="entry name" value="ABC-type transport auxiliary lipoprotein component"/>
    <property type="match status" value="1"/>
</dbReference>
<dbReference type="KEGG" id="asy:AUT07_00081"/>
<accession>A0A0X9VDN5</accession>
<dbReference type="PATRIC" id="fig|634113.3.peg.79"/>